<protein>
    <submittedName>
        <fullName evidence="1">Uncharacterized protein</fullName>
    </submittedName>
</protein>
<evidence type="ECO:0000313" key="2">
    <source>
        <dbReference type="Proteomes" id="UP000255549"/>
    </source>
</evidence>
<dbReference type="AlphaFoldDB" id="A0A380G768"/>
<gene>
    <name evidence="1" type="ORF">NCTC11048_01395</name>
</gene>
<name>A0A380G768_STAIN</name>
<dbReference type="EMBL" id="UHDP01000003">
    <property type="protein sequence ID" value="SUM46347.1"/>
    <property type="molecule type" value="Genomic_DNA"/>
</dbReference>
<proteinExistence type="predicted"/>
<sequence>MATNFQLRDYQIELINGLYDSIAKGNQNIMVQSPA</sequence>
<evidence type="ECO:0000313" key="1">
    <source>
        <dbReference type="EMBL" id="SUM46347.1"/>
    </source>
</evidence>
<reference evidence="1 2" key="1">
    <citation type="submission" date="2018-06" db="EMBL/GenBank/DDBJ databases">
        <authorList>
            <consortium name="Pathogen Informatics"/>
            <person name="Doyle S."/>
        </authorList>
    </citation>
    <scope>NUCLEOTIDE SEQUENCE [LARGE SCALE GENOMIC DNA]</scope>
    <source>
        <strain evidence="2">NCTC 11048</strain>
    </source>
</reference>
<dbReference type="Proteomes" id="UP000255549">
    <property type="component" value="Unassembled WGS sequence"/>
</dbReference>
<accession>A0A380G768</accession>
<organism evidence="1 2">
    <name type="scientific">Staphylococcus intermedius NCTC 11048</name>
    <dbReference type="NCBI Taxonomy" id="1141106"/>
    <lineage>
        <taxon>Bacteria</taxon>
        <taxon>Bacillati</taxon>
        <taxon>Bacillota</taxon>
        <taxon>Bacilli</taxon>
        <taxon>Bacillales</taxon>
        <taxon>Staphylococcaceae</taxon>
        <taxon>Staphylococcus</taxon>
        <taxon>Staphylococcus intermedius group</taxon>
    </lineage>
</organism>
<keyword evidence="2" id="KW-1185">Reference proteome</keyword>